<dbReference type="Proteomes" id="UP000078454">
    <property type="component" value="Unassembled WGS sequence"/>
</dbReference>
<dbReference type="AlphaFoldDB" id="A0A198ARB1"/>
<gene>
    <name evidence="2" type="ORF">A8708_31820</name>
</gene>
<proteinExistence type="predicted"/>
<keyword evidence="3" id="KW-1185">Reference proteome</keyword>
<evidence type="ECO:0000313" key="3">
    <source>
        <dbReference type="Proteomes" id="UP000078454"/>
    </source>
</evidence>
<dbReference type="RefSeq" id="WP_068661764.1">
    <property type="nucleotide sequence ID" value="NZ_LYPB01000038.1"/>
</dbReference>
<keyword evidence="1" id="KW-0732">Signal</keyword>
<protein>
    <submittedName>
        <fullName evidence="2">Uncharacterized protein</fullName>
    </submittedName>
</protein>
<dbReference type="STRING" id="1850517.A8708_31820"/>
<dbReference type="EMBL" id="LYPB01000038">
    <property type="protein sequence ID" value="OAS23630.1"/>
    <property type="molecule type" value="Genomic_DNA"/>
</dbReference>
<comment type="caution">
    <text evidence="2">The sequence shown here is derived from an EMBL/GenBank/DDBJ whole genome shotgun (WGS) entry which is preliminary data.</text>
</comment>
<organism evidence="2 3">
    <name type="scientific">Paenibacillus oryzisoli</name>
    <dbReference type="NCBI Taxonomy" id="1850517"/>
    <lineage>
        <taxon>Bacteria</taxon>
        <taxon>Bacillati</taxon>
        <taxon>Bacillota</taxon>
        <taxon>Bacilli</taxon>
        <taxon>Bacillales</taxon>
        <taxon>Paenibacillaceae</taxon>
        <taxon>Paenibacillus</taxon>
    </lineage>
</organism>
<evidence type="ECO:0000313" key="2">
    <source>
        <dbReference type="EMBL" id="OAS23630.1"/>
    </source>
</evidence>
<evidence type="ECO:0000256" key="1">
    <source>
        <dbReference type="SAM" id="SignalP"/>
    </source>
</evidence>
<dbReference type="OrthoDB" id="2599297at2"/>
<sequence length="215" mass="23864">MIRKISKVISVFVLIGCLGFTVPALGAEQAVTKPGSITYEMQDIQVLYAAEFTAYPQATIEKATVSKSVYEAVYNDSAKPLQVLYGVVKLTMPTGYSFTEEFISVTDGVNIARGLSNGGGPIYNVNNQARGQSTEFVTGKKLTDKSVVKDYSDGWKTIRLTRKWDDYANPMDFTISFKWDLVGSVDHFFKRLTETSYVIDLSTLRHKGANQAVQR</sequence>
<name>A0A198ARB1_9BACL</name>
<feature type="chain" id="PRO_5008278197" evidence="1">
    <location>
        <begin position="27"/>
        <end position="215"/>
    </location>
</feature>
<accession>A0A198ARB1</accession>
<feature type="signal peptide" evidence="1">
    <location>
        <begin position="1"/>
        <end position="26"/>
    </location>
</feature>
<reference evidence="2 3" key="1">
    <citation type="submission" date="2016-05" db="EMBL/GenBank/DDBJ databases">
        <title>Paenibacillus sp. 1ZS3-15 nov., isolated from the rhizosphere soil.</title>
        <authorList>
            <person name="Zhang X.X."/>
            <person name="Zhang J."/>
        </authorList>
    </citation>
    <scope>NUCLEOTIDE SEQUENCE [LARGE SCALE GENOMIC DNA]</scope>
    <source>
        <strain evidence="2 3">1ZS3-15</strain>
    </source>
</reference>